<dbReference type="Proteomes" id="UP000010802">
    <property type="component" value="Chromosome"/>
</dbReference>
<name>F4LXB1_TEPAE</name>
<dbReference type="OrthoDB" id="2360475at2"/>
<dbReference type="KEGG" id="tae:TepiRe1_1918"/>
<keyword evidence="12" id="KW-1185">Reference proteome</keyword>
<evidence type="ECO:0000256" key="5">
    <source>
        <dbReference type="ARBA" id="ARBA00022989"/>
    </source>
</evidence>
<dbReference type="Pfam" id="PF13807">
    <property type="entry name" value="GNVR"/>
    <property type="match status" value="1"/>
</dbReference>
<evidence type="ECO:0000256" key="8">
    <source>
        <dbReference type="SAM" id="Phobius"/>
    </source>
</evidence>
<proteinExistence type="inferred from homology"/>
<dbReference type="PANTHER" id="PTHR32309">
    <property type="entry name" value="TYROSINE-PROTEIN KINASE"/>
    <property type="match status" value="1"/>
</dbReference>
<dbReference type="AlphaFoldDB" id="F4LXB1"/>
<keyword evidence="3" id="KW-1003">Cell membrane</keyword>
<dbReference type="HOGENOM" id="CLU_049861_0_0_9"/>
<organism evidence="11 12">
    <name type="scientific">Tepidanaerobacter acetatoxydans (strain DSM 21804 / JCM 16047 / Re1)</name>
    <dbReference type="NCBI Taxonomy" id="1209989"/>
    <lineage>
        <taxon>Bacteria</taxon>
        <taxon>Bacillati</taxon>
        <taxon>Bacillota</taxon>
        <taxon>Clostridia</taxon>
        <taxon>Thermosediminibacterales</taxon>
        <taxon>Tepidanaerobacteraceae</taxon>
        <taxon>Tepidanaerobacter</taxon>
    </lineage>
</organism>
<dbReference type="InterPro" id="IPR050445">
    <property type="entry name" value="Bact_polysacc_biosynth/exp"/>
</dbReference>
<feature type="coiled-coil region" evidence="7">
    <location>
        <begin position="169"/>
        <end position="220"/>
    </location>
</feature>
<keyword evidence="5 8" id="KW-1133">Transmembrane helix</keyword>
<evidence type="ECO:0000256" key="1">
    <source>
        <dbReference type="ARBA" id="ARBA00004651"/>
    </source>
</evidence>
<dbReference type="EMBL" id="HF563609">
    <property type="protein sequence ID" value="CDI40852.1"/>
    <property type="molecule type" value="Genomic_DNA"/>
</dbReference>
<evidence type="ECO:0000313" key="12">
    <source>
        <dbReference type="Proteomes" id="UP000010802"/>
    </source>
</evidence>
<keyword evidence="7" id="KW-0175">Coiled coil</keyword>
<dbReference type="KEGG" id="tep:TepRe1_1779"/>
<feature type="transmembrane region" description="Helical" evidence="8">
    <location>
        <begin position="20"/>
        <end position="41"/>
    </location>
</feature>
<feature type="domain" description="Tyrosine-protein kinase G-rich" evidence="10">
    <location>
        <begin position="340"/>
        <end position="413"/>
    </location>
</feature>
<keyword evidence="4 8" id="KW-0812">Transmembrane</keyword>
<feature type="transmembrane region" description="Helical" evidence="8">
    <location>
        <begin position="393"/>
        <end position="414"/>
    </location>
</feature>
<dbReference type="STRING" id="1209989.TepRe1_1779"/>
<evidence type="ECO:0000256" key="6">
    <source>
        <dbReference type="ARBA" id="ARBA00023136"/>
    </source>
</evidence>
<keyword evidence="6 8" id="KW-0472">Membrane</keyword>
<comment type="subcellular location">
    <subcellularLocation>
        <location evidence="1">Cell membrane</location>
        <topology evidence="1">Multi-pass membrane protein</topology>
    </subcellularLocation>
</comment>
<dbReference type="InterPro" id="IPR032807">
    <property type="entry name" value="GNVR"/>
</dbReference>
<dbReference type="InterPro" id="IPR003856">
    <property type="entry name" value="LPS_length_determ_N"/>
</dbReference>
<sequence>MEEEISLRELIEIILNGKWIIAAITIIAVLISGIFSFFVIAPTYEAQSTLMVSPMVQRTAAPGEDSAYDALLSYLSQYPQMSLETYRVQVTNPHILNQVIEELDLDPEKYSTTSLRDMISVEAIQDTNLIKIAVKDKNPEMSAKIANTLAPKYVDFISKTLQEQMGKSATFLQTQMKEEQKNLDAVTEELKNFLSKPQSVDELQKDIDAKLELITEFKTKLVELDVEEKATRASLESAKAKLAAEPKFFDVEKSIIDDAIMTGLAANKTGSMSDAIGLTMKSQEINENYTLLSERASELEVILAGLSSQRAALTSNIQKTQTELESLQATLAKKRTEYNRLQQQYTIAQDTYNTFLQKYQEARITTSSNIGDANIMVVSPAIVPEKPVAPKKALNVAIAMVLGLMVGIFTVFFMDYWKNSADAKTVKTIS</sequence>
<evidence type="ECO:0000259" key="9">
    <source>
        <dbReference type="Pfam" id="PF02706"/>
    </source>
</evidence>
<dbReference type="GO" id="GO:0004713">
    <property type="term" value="F:protein tyrosine kinase activity"/>
    <property type="evidence" value="ECO:0007669"/>
    <property type="project" value="TreeGrafter"/>
</dbReference>
<protein>
    <submittedName>
        <fullName evidence="11">Lipopolysaccharide biosynthesis protein</fullName>
    </submittedName>
</protein>
<feature type="coiled-coil region" evidence="7">
    <location>
        <begin position="303"/>
        <end position="351"/>
    </location>
</feature>
<evidence type="ECO:0000256" key="4">
    <source>
        <dbReference type="ARBA" id="ARBA00022692"/>
    </source>
</evidence>
<evidence type="ECO:0000256" key="7">
    <source>
        <dbReference type="SAM" id="Coils"/>
    </source>
</evidence>
<dbReference type="PANTHER" id="PTHR32309:SF13">
    <property type="entry name" value="FERRIC ENTEROBACTIN TRANSPORT PROTEIN FEPE"/>
    <property type="match status" value="1"/>
</dbReference>
<evidence type="ECO:0000313" key="11">
    <source>
        <dbReference type="EMBL" id="CDI40852.1"/>
    </source>
</evidence>
<comment type="similarity">
    <text evidence="2">Belongs to the CpsC/CapA family.</text>
</comment>
<dbReference type="RefSeq" id="WP_013778832.1">
    <property type="nucleotide sequence ID" value="NC_015519.1"/>
</dbReference>
<dbReference type="eggNOG" id="COG3206">
    <property type="taxonomic scope" value="Bacteria"/>
</dbReference>
<dbReference type="GO" id="GO:0005886">
    <property type="term" value="C:plasma membrane"/>
    <property type="evidence" value="ECO:0007669"/>
    <property type="project" value="UniProtKB-SubCell"/>
</dbReference>
<evidence type="ECO:0000256" key="2">
    <source>
        <dbReference type="ARBA" id="ARBA00006683"/>
    </source>
</evidence>
<accession>F4LXB1</accession>
<reference evidence="12" key="1">
    <citation type="journal article" date="2013" name="Genome Announc.">
        <title>First genome sequence of a syntrophic acetate-oxidizing bacterium, Tepidanaerobacter acetatoxydans strain Re1.</title>
        <authorList>
            <person name="Manzoor S."/>
            <person name="Bongcam-Rudloff E."/>
            <person name="Schnurer A."/>
            <person name="Muller B."/>
        </authorList>
    </citation>
    <scope>NUCLEOTIDE SEQUENCE [LARGE SCALE GENOMIC DNA]</scope>
    <source>
        <strain evidence="12">Re1</strain>
    </source>
</reference>
<dbReference type="Pfam" id="PF02706">
    <property type="entry name" value="Wzz"/>
    <property type="match status" value="1"/>
</dbReference>
<evidence type="ECO:0000259" key="10">
    <source>
        <dbReference type="Pfam" id="PF13807"/>
    </source>
</evidence>
<feature type="domain" description="Polysaccharide chain length determinant N-terminal" evidence="9">
    <location>
        <begin position="3"/>
        <end position="103"/>
    </location>
</feature>
<gene>
    <name evidence="11" type="ordered locus">TEPIRE1_1918</name>
</gene>
<evidence type="ECO:0000256" key="3">
    <source>
        <dbReference type="ARBA" id="ARBA00022475"/>
    </source>
</evidence>